<sequence length="764" mass="82282">MKTLYLNDQLLLIGKRSILLLVYLNILSISYAQQRIADSGINENARVNADVGTIVITKKTQPEFSPGANFTFFTDMPALPSFVLNDDPSFISMQDVGMGDNNTMWAVAANASGIGNGPVYYRAAGTTNWVQSDGYGTRIDVNPNGRSALINERGDLFSWNPNQRTFELTSNNINAVDVGISAVGVSGVFVLAKSNTGCHTLSRSSGSGFFVNFPNICGTRLDAGADGILYVLDETTSTVKQVLFDGTNATVVQTYQSFSFKDITVAADGKVWGVNDLRSYYLENGNFVADPNSPGVGFGTNTSGISAGRDGDTPILTLNAEDDVATTQRGQIIQRRENGTWMNGHKVRESGSANSIVIEVAPGTYRVEENPTQPAWKLVAINTFGGPVVTDLSIRNAAITVGAGQTVYVEFVNAGYDYGDAADSYGTKSADNGAVHEVDPAITLGTTIDIDADGGSGLLATGDDNTFQDDEDGISSFPIISAAGGGEISNYTVNVSARNGRVLTANLCGWIDWNNNGTFESEEGVCTTLAPGGTAATLTWPSVTMSGFLRRRGTFARFRLTTDPITAADMTGLATNGEVEDYFLPFSDVLPVTLISFEASTREHHVALTWATAKETNADRFDIEHSSNGKNWNLVGTVVAKGESSVYENYTFEHKAPVKGQNFYRLKMNDHDKTFALSKIINVLFDRTSTFTAYPNPASNRIMITNDELVKQVSLHAVSGAKIFESRKHLHEGIDVSKLKQGIYMMSIIHLDGTVATQKVLIAR</sequence>
<dbReference type="InterPro" id="IPR045474">
    <property type="entry name" value="GEVED"/>
</dbReference>
<feature type="domain" description="GEVED" evidence="2">
    <location>
        <begin position="507"/>
        <end position="584"/>
    </location>
</feature>
<dbReference type="InterPro" id="IPR026444">
    <property type="entry name" value="Secre_tail"/>
</dbReference>
<name>A0ABM8UKM7_9BACT</name>
<comment type="caution">
    <text evidence="3">The sequence shown here is derived from an EMBL/GenBank/DDBJ whole genome shotgun (WGS) entry which is preliminary data.</text>
</comment>
<organism evidence="3 4">
    <name type="scientific">Dyadobacter linearis</name>
    <dbReference type="NCBI Taxonomy" id="2823330"/>
    <lineage>
        <taxon>Bacteria</taxon>
        <taxon>Pseudomonadati</taxon>
        <taxon>Bacteroidota</taxon>
        <taxon>Cytophagia</taxon>
        <taxon>Cytophagales</taxon>
        <taxon>Spirosomataceae</taxon>
        <taxon>Dyadobacter</taxon>
    </lineage>
</organism>
<evidence type="ECO:0000259" key="1">
    <source>
        <dbReference type="Pfam" id="PF18962"/>
    </source>
</evidence>
<evidence type="ECO:0008006" key="5">
    <source>
        <dbReference type="Google" id="ProtNLM"/>
    </source>
</evidence>
<dbReference type="Pfam" id="PF20009">
    <property type="entry name" value="GEVED"/>
    <property type="match status" value="1"/>
</dbReference>
<protein>
    <recommendedName>
        <fullName evidence="5">Secretion system C-terminal sorting domain-containing protein</fullName>
    </recommendedName>
</protein>
<dbReference type="EMBL" id="CAJRAU010000001">
    <property type="protein sequence ID" value="CAG5068051.1"/>
    <property type="molecule type" value="Genomic_DNA"/>
</dbReference>
<evidence type="ECO:0000259" key="2">
    <source>
        <dbReference type="Pfam" id="PF20009"/>
    </source>
</evidence>
<evidence type="ECO:0000313" key="3">
    <source>
        <dbReference type="EMBL" id="CAG5068051.1"/>
    </source>
</evidence>
<evidence type="ECO:0000313" key="4">
    <source>
        <dbReference type="Proteomes" id="UP000679725"/>
    </source>
</evidence>
<dbReference type="Pfam" id="PF18962">
    <property type="entry name" value="Por_Secre_tail"/>
    <property type="match status" value="1"/>
</dbReference>
<proteinExistence type="predicted"/>
<feature type="domain" description="Secretion system C-terminal sorting" evidence="1">
    <location>
        <begin position="694"/>
        <end position="762"/>
    </location>
</feature>
<gene>
    <name evidence="3" type="ORF">DYBT9623_00779</name>
</gene>
<dbReference type="NCBIfam" id="TIGR04183">
    <property type="entry name" value="Por_Secre_tail"/>
    <property type="match status" value="1"/>
</dbReference>
<accession>A0ABM8UKM7</accession>
<keyword evidence="4" id="KW-1185">Reference proteome</keyword>
<reference evidence="3 4" key="1">
    <citation type="submission" date="2021-04" db="EMBL/GenBank/DDBJ databases">
        <authorList>
            <person name="Rodrigo-Torres L."/>
            <person name="Arahal R. D."/>
            <person name="Lucena T."/>
        </authorList>
    </citation>
    <scope>NUCLEOTIDE SEQUENCE [LARGE SCALE GENOMIC DNA]</scope>
    <source>
        <strain evidence="3 4">CECT 9623</strain>
    </source>
</reference>
<dbReference type="RefSeq" id="WP_215232171.1">
    <property type="nucleotide sequence ID" value="NZ_CAJRAU010000001.1"/>
</dbReference>
<dbReference type="Proteomes" id="UP000679725">
    <property type="component" value="Unassembled WGS sequence"/>
</dbReference>